<evidence type="ECO:0000313" key="9">
    <source>
        <dbReference type="Proteomes" id="UP001374803"/>
    </source>
</evidence>
<organism evidence="8 9">
    <name type="scientific">Pendulispora rubella</name>
    <dbReference type="NCBI Taxonomy" id="2741070"/>
    <lineage>
        <taxon>Bacteria</taxon>
        <taxon>Pseudomonadati</taxon>
        <taxon>Myxococcota</taxon>
        <taxon>Myxococcia</taxon>
        <taxon>Myxococcales</taxon>
        <taxon>Sorangiineae</taxon>
        <taxon>Pendulisporaceae</taxon>
        <taxon>Pendulispora</taxon>
    </lineage>
</organism>
<feature type="transmembrane region" description="Helical" evidence="7">
    <location>
        <begin position="179"/>
        <end position="199"/>
    </location>
</feature>
<evidence type="ECO:0000256" key="3">
    <source>
        <dbReference type="ARBA" id="ARBA00022475"/>
    </source>
</evidence>
<accession>A0ABZ2L7D4</accession>
<evidence type="ECO:0000313" key="8">
    <source>
        <dbReference type="EMBL" id="WXB05459.1"/>
    </source>
</evidence>
<dbReference type="EMBL" id="CP089983">
    <property type="protein sequence ID" value="WXB05459.1"/>
    <property type="molecule type" value="Genomic_DNA"/>
</dbReference>
<sequence>MALATYALLCFGSLFSIIDPFAALPVFLALVGGQSPEAQRRTALRASLTLLVLLVTFGLAGTLIFKFFGITLSAFKIAGGIVLFGLGLEMMHAKDSDLRSTEEERTEAETKADVGVIPLGIPLLSGPGAIATTMVLVGKAEGLAQHAAIFIAIGAVALITFLVLRSAPVVARVLGRTGINLIGRIMGLILAALAMQFILDGLREAFPKILG</sequence>
<comment type="subcellular location">
    <subcellularLocation>
        <location evidence="1 7">Cell membrane</location>
        <topology evidence="1 7">Multi-pass membrane protein</topology>
    </subcellularLocation>
</comment>
<keyword evidence="5 7" id="KW-1133">Transmembrane helix</keyword>
<feature type="transmembrane region" description="Helical" evidence="7">
    <location>
        <begin position="6"/>
        <end position="31"/>
    </location>
</feature>
<evidence type="ECO:0000256" key="7">
    <source>
        <dbReference type="RuleBase" id="RU362048"/>
    </source>
</evidence>
<comment type="similarity">
    <text evidence="2 7">Belongs to the UPF0056 (MarC) family.</text>
</comment>
<dbReference type="RefSeq" id="WP_394835104.1">
    <property type="nucleotide sequence ID" value="NZ_CP089929.1"/>
</dbReference>
<dbReference type="NCBIfam" id="TIGR00427">
    <property type="entry name" value="NAAT family transporter"/>
    <property type="match status" value="1"/>
</dbReference>
<feature type="transmembrane region" description="Helical" evidence="7">
    <location>
        <begin position="43"/>
        <end position="68"/>
    </location>
</feature>
<dbReference type="PANTHER" id="PTHR33508">
    <property type="entry name" value="UPF0056 MEMBRANE PROTEIN YHCE"/>
    <property type="match status" value="1"/>
</dbReference>
<keyword evidence="6 7" id="KW-0472">Membrane</keyword>
<keyword evidence="3" id="KW-1003">Cell membrane</keyword>
<evidence type="ECO:0000256" key="4">
    <source>
        <dbReference type="ARBA" id="ARBA00022692"/>
    </source>
</evidence>
<dbReference type="Pfam" id="PF01914">
    <property type="entry name" value="MarC"/>
    <property type="match status" value="1"/>
</dbReference>
<evidence type="ECO:0000256" key="2">
    <source>
        <dbReference type="ARBA" id="ARBA00009784"/>
    </source>
</evidence>
<dbReference type="InterPro" id="IPR002771">
    <property type="entry name" value="Multi_antbiot-R_MarC"/>
</dbReference>
<feature type="transmembrane region" description="Helical" evidence="7">
    <location>
        <begin position="143"/>
        <end position="167"/>
    </location>
</feature>
<keyword evidence="4 7" id="KW-0812">Transmembrane</keyword>
<dbReference type="Proteomes" id="UP001374803">
    <property type="component" value="Chromosome"/>
</dbReference>
<feature type="transmembrane region" description="Helical" evidence="7">
    <location>
        <begin position="114"/>
        <end position="137"/>
    </location>
</feature>
<name>A0ABZ2L7D4_9BACT</name>
<evidence type="ECO:0000256" key="1">
    <source>
        <dbReference type="ARBA" id="ARBA00004651"/>
    </source>
</evidence>
<feature type="transmembrane region" description="Helical" evidence="7">
    <location>
        <begin position="74"/>
        <end position="93"/>
    </location>
</feature>
<gene>
    <name evidence="8" type="ORF">LVJ94_52260</name>
</gene>
<keyword evidence="9" id="KW-1185">Reference proteome</keyword>
<evidence type="ECO:0000256" key="5">
    <source>
        <dbReference type="ARBA" id="ARBA00022989"/>
    </source>
</evidence>
<dbReference type="PANTHER" id="PTHR33508:SF1">
    <property type="entry name" value="UPF0056 MEMBRANE PROTEIN YHCE"/>
    <property type="match status" value="1"/>
</dbReference>
<protein>
    <recommendedName>
        <fullName evidence="7">UPF0056 membrane protein</fullName>
    </recommendedName>
</protein>
<proteinExistence type="inferred from homology"/>
<reference evidence="8" key="1">
    <citation type="submission" date="2021-12" db="EMBL/GenBank/DDBJ databases">
        <title>Discovery of the Pendulisporaceae a myxobacterial family with distinct sporulation behavior and unique specialized metabolism.</title>
        <authorList>
            <person name="Garcia R."/>
            <person name="Popoff A."/>
            <person name="Bader C.D."/>
            <person name="Loehr J."/>
            <person name="Walesch S."/>
            <person name="Walt C."/>
            <person name="Boldt J."/>
            <person name="Bunk B."/>
            <person name="Haeckl F.J.F.P.J."/>
            <person name="Gunesch A.P."/>
            <person name="Birkelbach J."/>
            <person name="Nuebel U."/>
            <person name="Pietschmann T."/>
            <person name="Bach T."/>
            <person name="Mueller R."/>
        </authorList>
    </citation>
    <scope>NUCLEOTIDE SEQUENCE</scope>
    <source>
        <strain evidence="8">MSr11367</strain>
    </source>
</reference>
<evidence type="ECO:0000256" key="6">
    <source>
        <dbReference type="ARBA" id="ARBA00023136"/>
    </source>
</evidence>